<dbReference type="EMBL" id="KI669508">
    <property type="protein sequence ID" value="OCF32443.1"/>
    <property type="molecule type" value="Genomic_DNA"/>
</dbReference>
<keyword evidence="2" id="KW-1185">Reference proteome</keyword>
<protein>
    <submittedName>
        <fullName evidence="1">Uncharacterized protein</fullName>
    </submittedName>
</protein>
<evidence type="ECO:0000313" key="2">
    <source>
        <dbReference type="Proteomes" id="UP000092666"/>
    </source>
</evidence>
<organism evidence="1 2">
    <name type="scientific">Kwoniella heveanensis BCC8398</name>
    <dbReference type="NCBI Taxonomy" id="1296120"/>
    <lineage>
        <taxon>Eukaryota</taxon>
        <taxon>Fungi</taxon>
        <taxon>Dikarya</taxon>
        <taxon>Basidiomycota</taxon>
        <taxon>Agaricomycotina</taxon>
        <taxon>Tremellomycetes</taxon>
        <taxon>Tremellales</taxon>
        <taxon>Cryptococcaceae</taxon>
        <taxon>Kwoniella</taxon>
    </lineage>
</organism>
<gene>
    <name evidence="1" type="ORF">I316_05869</name>
</gene>
<reference evidence="2" key="2">
    <citation type="submission" date="2013-12" db="EMBL/GenBank/DDBJ databases">
        <title>Evolution of pathogenesis and genome organization in the Tremellales.</title>
        <authorList>
            <person name="Cuomo C."/>
            <person name="Litvintseva A."/>
            <person name="Heitman J."/>
            <person name="Chen Y."/>
            <person name="Sun S."/>
            <person name="Springer D."/>
            <person name="Dromer F."/>
            <person name="Young S."/>
            <person name="Zeng Q."/>
            <person name="Chapman S."/>
            <person name="Gujja S."/>
            <person name="Saif S."/>
            <person name="Birren B."/>
        </authorList>
    </citation>
    <scope>NUCLEOTIDE SEQUENCE [LARGE SCALE GENOMIC DNA]</scope>
    <source>
        <strain evidence="2">BCC8398</strain>
    </source>
</reference>
<name>A0A1B9GN88_9TREE</name>
<dbReference type="Proteomes" id="UP000092666">
    <property type="component" value="Unassembled WGS sequence"/>
</dbReference>
<sequence>MVLGPCTCITTSCENTASVSGCSGSQTQANLFCDGDVFYYDASSFVYDQGGTYCNVQGGSTTLECSCSAASSTSSASYSSPNTNGAGFSTDASAYDNTMPDGPCQCDLSLTSSDGSITYASIGNSNRAVYCDGGGDIFSVPNTTLSEQSAGALYIECGTAYANANAPSQYRLQGLTKNCRCVASTAAYYQVGPIGTTPVAVPTPIASRVSSLQAGSASGGTAEGTSSAAHARQAAVGECWASSMLFGLVMIWMVSNPS</sequence>
<accession>A0A1B9GN88</accession>
<proteinExistence type="predicted"/>
<evidence type="ECO:0000313" key="1">
    <source>
        <dbReference type="EMBL" id="OCF32443.1"/>
    </source>
</evidence>
<dbReference type="AlphaFoldDB" id="A0A1B9GN88"/>
<reference evidence="1 2" key="1">
    <citation type="submission" date="2013-07" db="EMBL/GenBank/DDBJ databases">
        <title>The Genome Sequence of Cryptococcus heveanensis BCC8398.</title>
        <authorList>
            <consortium name="The Broad Institute Genome Sequencing Platform"/>
            <person name="Cuomo C."/>
            <person name="Litvintseva A."/>
            <person name="Chen Y."/>
            <person name="Heitman J."/>
            <person name="Sun S."/>
            <person name="Springer D."/>
            <person name="Dromer F."/>
            <person name="Young S.K."/>
            <person name="Zeng Q."/>
            <person name="Gargeya S."/>
            <person name="Fitzgerald M."/>
            <person name="Abouelleil A."/>
            <person name="Alvarado L."/>
            <person name="Berlin A.M."/>
            <person name="Chapman S.B."/>
            <person name="Dewar J."/>
            <person name="Goldberg J."/>
            <person name="Griggs A."/>
            <person name="Gujja S."/>
            <person name="Hansen M."/>
            <person name="Howarth C."/>
            <person name="Imamovic A."/>
            <person name="Larimer J."/>
            <person name="McCowan C."/>
            <person name="Murphy C."/>
            <person name="Pearson M."/>
            <person name="Priest M."/>
            <person name="Roberts A."/>
            <person name="Saif S."/>
            <person name="Shea T."/>
            <person name="Sykes S."/>
            <person name="Wortman J."/>
            <person name="Nusbaum C."/>
            <person name="Birren B."/>
        </authorList>
    </citation>
    <scope>NUCLEOTIDE SEQUENCE [LARGE SCALE GENOMIC DNA]</scope>
    <source>
        <strain evidence="1 2">BCC8398</strain>
    </source>
</reference>